<organism evidence="2 3">
    <name type="scientific">Fibroporia radiculosa</name>
    <dbReference type="NCBI Taxonomy" id="599839"/>
    <lineage>
        <taxon>Eukaryota</taxon>
        <taxon>Fungi</taxon>
        <taxon>Dikarya</taxon>
        <taxon>Basidiomycota</taxon>
        <taxon>Agaricomycotina</taxon>
        <taxon>Agaricomycetes</taxon>
        <taxon>Polyporales</taxon>
        <taxon>Fibroporiaceae</taxon>
        <taxon>Fibroporia</taxon>
    </lineage>
</organism>
<gene>
    <name evidence="2" type="ORF">FIBRA_02948</name>
</gene>
<dbReference type="OrthoDB" id="3258416at2759"/>
<dbReference type="InParanoid" id="J4HVQ1"/>
<dbReference type="AlphaFoldDB" id="J4HVQ1"/>
<feature type="compositionally biased region" description="Polar residues" evidence="1">
    <location>
        <begin position="566"/>
        <end position="577"/>
    </location>
</feature>
<proteinExistence type="predicted"/>
<dbReference type="Proteomes" id="UP000006352">
    <property type="component" value="Unassembled WGS sequence"/>
</dbReference>
<feature type="compositionally biased region" description="Acidic residues" evidence="1">
    <location>
        <begin position="85"/>
        <end position="97"/>
    </location>
</feature>
<dbReference type="RefSeq" id="XP_012180185.1">
    <property type="nucleotide sequence ID" value="XM_012324795.1"/>
</dbReference>
<name>J4HVQ1_9APHY</name>
<feature type="region of interest" description="Disordered" evidence="1">
    <location>
        <begin position="356"/>
        <end position="416"/>
    </location>
</feature>
<evidence type="ECO:0000313" key="3">
    <source>
        <dbReference type="Proteomes" id="UP000006352"/>
    </source>
</evidence>
<keyword evidence="3" id="KW-1185">Reference proteome</keyword>
<feature type="region of interest" description="Disordered" evidence="1">
    <location>
        <begin position="62"/>
        <end position="109"/>
    </location>
</feature>
<feature type="region of interest" description="Disordered" evidence="1">
    <location>
        <begin position="285"/>
        <end position="304"/>
    </location>
</feature>
<feature type="compositionally biased region" description="Polar residues" evidence="1">
    <location>
        <begin position="398"/>
        <end position="407"/>
    </location>
</feature>
<reference evidence="2 3" key="1">
    <citation type="journal article" date="2012" name="Appl. Environ. Microbiol.">
        <title>Short-read sequencing for genomic analysis of the brown rot fungus Fibroporia radiculosa.</title>
        <authorList>
            <person name="Tang J.D."/>
            <person name="Perkins A.D."/>
            <person name="Sonstegard T.S."/>
            <person name="Schroeder S.G."/>
            <person name="Burgess S.C."/>
            <person name="Diehl S.V."/>
        </authorList>
    </citation>
    <scope>NUCLEOTIDE SEQUENCE [LARGE SCALE GENOMIC DNA]</scope>
    <source>
        <strain evidence="2 3">TFFH 294</strain>
    </source>
</reference>
<dbReference type="EMBL" id="HE797010">
    <property type="protein sequence ID" value="CCM00902.1"/>
    <property type="molecule type" value="Genomic_DNA"/>
</dbReference>
<sequence length="667" mass="71304">MSGPLDRRALEGMKRVDLQKLCKDHGIKANLKSEALVDLLLDTQQPRRRPEPQRTRIPSLRVVSRSTAGSRPRGTSSSSVIIHDSDEEEGHDSEDQEDAHLVPEPQTAFPRQILPSVPLTRKAKQTQYRLGVGRPTLAGGSGARAVTRSLSIPKARVKVSRSVKPKEDAIQEEDEGPPASIAGPSNTAHEQVALSQGAEPDATRVSSSHLMSEFKTQTEEIIQPLKDQIQALQAELQRLTADTAQITTLRNQVGELSAEVDSLRAKMSHMTELDTNIQRLRDSIQASEAAPKSQPSTKSMGKARAVDAGPTVVATIPSQLANALDNVASTPVDASQPPHKATAAMMLGKRHRETDDSHITGTFEDGQQGELSEKELAEKVPRPTRKRAKLGPKDTGRSHSSSRQATPVQELPETEEVDAELLVVPSAPAFTIFSGPEEPPDSYVDPPPPTTHLSDLFGLTPGTAGPTTSTANANENAQQAAPFSFNFTDMAFHPVTSTPAGPFGLGMPTFSYPEPPTSPTPGASTLPSGGYVERAGGRRERNDLFHPHGAPRRPPSATGSRPAPQVSRSQAGPSSATDDGHFIPAKFTQLLAPVTESDAEHSQDATISSNAIGQGLGMSSMPLPPETPAPPMKRTMYGTELEGDTRFGDFGVEGIATGFWTGVVPRF</sequence>
<feature type="compositionally biased region" description="Basic and acidic residues" evidence="1">
    <location>
        <begin position="371"/>
        <end position="381"/>
    </location>
</feature>
<dbReference type="Gene3D" id="1.20.5.1700">
    <property type="match status" value="1"/>
</dbReference>
<feature type="compositionally biased region" description="Basic and acidic residues" evidence="1">
    <location>
        <begin position="535"/>
        <end position="546"/>
    </location>
</feature>
<feature type="compositionally biased region" description="Low complexity" evidence="1">
    <location>
        <begin position="460"/>
        <end position="471"/>
    </location>
</feature>
<feature type="region of interest" description="Disordered" evidence="1">
    <location>
        <begin position="506"/>
        <end position="581"/>
    </location>
</feature>
<dbReference type="GeneID" id="24095813"/>
<feature type="region of interest" description="Disordered" evidence="1">
    <location>
        <begin position="156"/>
        <end position="200"/>
    </location>
</feature>
<feature type="region of interest" description="Disordered" evidence="1">
    <location>
        <begin position="430"/>
        <end position="471"/>
    </location>
</feature>
<feature type="compositionally biased region" description="Polar residues" evidence="1">
    <location>
        <begin position="64"/>
        <end position="80"/>
    </location>
</feature>
<dbReference type="STRING" id="599839.J4HVQ1"/>
<evidence type="ECO:0000256" key="1">
    <source>
        <dbReference type="SAM" id="MobiDB-lite"/>
    </source>
</evidence>
<evidence type="ECO:0000313" key="2">
    <source>
        <dbReference type="EMBL" id="CCM00902.1"/>
    </source>
</evidence>
<protein>
    <submittedName>
        <fullName evidence="2">Uncharacterized protein</fullName>
    </submittedName>
</protein>
<accession>J4HVQ1</accession>
<dbReference type="HOGENOM" id="CLU_029047_0_0_1"/>